<accession>A0A0N5DC29</accession>
<dbReference type="SUPFAM" id="SSF58038">
    <property type="entry name" value="SNARE fusion complex"/>
    <property type="match status" value="1"/>
</dbReference>
<name>A0A0N5DC29_THECL</name>
<comment type="subcellular location">
    <subcellularLocation>
        <location evidence="1">Membrane</location>
        <topology evidence="1">Single-pass type IV membrane protein</topology>
    </subcellularLocation>
</comment>
<evidence type="ECO:0000313" key="13">
    <source>
        <dbReference type="Proteomes" id="UP000276776"/>
    </source>
</evidence>
<keyword evidence="6 10" id="KW-1133">Transmembrane helix</keyword>
<dbReference type="WBParaSite" id="TCLT_0001074801-mRNA-1">
    <property type="protein sequence ID" value="TCLT_0001074801-mRNA-1"/>
    <property type="gene ID" value="TCLT_0001074801"/>
</dbReference>
<reference evidence="12 13" key="2">
    <citation type="submission" date="2018-11" db="EMBL/GenBank/DDBJ databases">
        <authorList>
            <consortium name="Pathogen Informatics"/>
        </authorList>
    </citation>
    <scope>NUCLEOTIDE SEQUENCE [LARGE SCALE GENOMIC DNA]</scope>
</reference>
<evidence type="ECO:0000256" key="7">
    <source>
        <dbReference type="ARBA" id="ARBA00023054"/>
    </source>
</evidence>
<keyword evidence="4 10" id="KW-0812">Transmembrane</keyword>
<evidence type="ECO:0000313" key="12">
    <source>
        <dbReference type="EMBL" id="VDN08445.1"/>
    </source>
</evidence>
<protein>
    <submittedName>
        <fullName evidence="14">Syntaxin-18_N domain-containing protein</fullName>
    </submittedName>
</protein>
<dbReference type="STRING" id="103827.A0A0N5DC29"/>
<feature type="region of interest" description="Disordered" evidence="9">
    <location>
        <begin position="24"/>
        <end position="56"/>
    </location>
</feature>
<dbReference type="Pfam" id="PF10496">
    <property type="entry name" value="Syntaxin-18_N"/>
    <property type="match status" value="1"/>
</dbReference>
<evidence type="ECO:0000256" key="10">
    <source>
        <dbReference type="SAM" id="Phobius"/>
    </source>
</evidence>
<feature type="compositionally biased region" description="Basic and acidic residues" evidence="9">
    <location>
        <begin position="44"/>
        <end position="53"/>
    </location>
</feature>
<dbReference type="GO" id="GO:0006890">
    <property type="term" value="P:retrograde vesicle-mediated transport, Golgi to endoplasmic reticulum"/>
    <property type="evidence" value="ECO:0007669"/>
    <property type="project" value="TreeGrafter"/>
</dbReference>
<dbReference type="PANTHER" id="PTHR15959:SF0">
    <property type="entry name" value="SYNTAXIN-18"/>
    <property type="match status" value="1"/>
</dbReference>
<evidence type="ECO:0000256" key="6">
    <source>
        <dbReference type="ARBA" id="ARBA00022989"/>
    </source>
</evidence>
<evidence type="ECO:0000256" key="5">
    <source>
        <dbReference type="ARBA" id="ARBA00022927"/>
    </source>
</evidence>
<keyword evidence="3" id="KW-0813">Transport</keyword>
<dbReference type="OMA" id="YMRIGQH"/>
<comment type="similarity">
    <text evidence="2">Belongs to the syntaxin family.</text>
</comment>
<dbReference type="Gene3D" id="1.20.5.110">
    <property type="match status" value="1"/>
</dbReference>
<keyword evidence="13" id="KW-1185">Reference proteome</keyword>
<evidence type="ECO:0000313" key="14">
    <source>
        <dbReference type="WBParaSite" id="TCLT_0001074801-mRNA-1"/>
    </source>
</evidence>
<evidence type="ECO:0000256" key="4">
    <source>
        <dbReference type="ARBA" id="ARBA00022692"/>
    </source>
</evidence>
<gene>
    <name evidence="12" type="ORF">TCLT_LOCUS10730</name>
</gene>
<dbReference type="AlphaFoldDB" id="A0A0N5DC29"/>
<feature type="domain" description="SNARE-complex protein Syntaxin-18 N-terminal" evidence="11">
    <location>
        <begin position="4"/>
        <end position="114"/>
    </location>
</feature>
<dbReference type="PANTHER" id="PTHR15959">
    <property type="entry name" value="SYNTAXIN-18"/>
    <property type="match status" value="1"/>
</dbReference>
<sequence length="385" mass="44897">MPFDKTPLFRARVKAIKMQEATRLRRADMQQGQQREQTSNTCNFREEQRKRSSENGPSFTFLSFTMEAKQIHRELIAIRDMVIAAKKNYVSDIGHFRRLISPYKNSMTDFERDELDARIESMLRDNIQSIQTLQRKIIINTDLRADDEAPHLFEVLRLLGRNLNRTAKVVAEMRALRTKKTTNFRQTCRLATLAKLYSIKKRREESIAEKKMDEDSAETASLKSDSIADLQTHSEIFGKQGLRKRLGISSKFKQNEWSVPSKPNLEEDENVDPLTDLDGDERIQLMIENELLYSRSLQVDNDIQKVEKQMIDLYRLQETFAEKVAEQEKGISLVNETTIVTVENLRLGNEQIRQAIQNMASRRVILLFCIIVLTFTLLFLDWYNP</sequence>
<dbReference type="GO" id="GO:0005783">
    <property type="term" value="C:endoplasmic reticulum"/>
    <property type="evidence" value="ECO:0007669"/>
    <property type="project" value="TreeGrafter"/>
</dbReference>
<feature type="transmembrane region" description="Helical" evidence="10">
    <location>
        <begin position="364"/>
        <end position="383"/>
    </location>
</feature>
<evidence type="ECO:0000256" key="1">
    <source>
        <dbReference type="ARBA" id="ARBA00004211"/>
    </source>
</evidence>
<keyword evidence="8 10" id="KW-0472">Membrane</keyword>
<keyword evidence="7" id="KW-0175">Coiled coil</keyword>
<dbReference type="GO" id="GO:0031201">
    <property type="term" value="C:SNARE complex"/>
    <property type="evidence" value="ECO:0007669"/>
    <property type="project" value="TreeGrafter"/>
</dbReference>
<reference evidence="14" key="1">
    <citation type="submission" date="2017-02" db="UniProtKB">
        <authorList>
            <consortium name="WormBaseParasite"/>
        </authorList>
    </citation>
    <scope>IDENTIFICATION</scope>
</reference>
<keyword evidence="5" id="KW-0653">Protein transport</keyword>
<dbReference type="GO" id="GO:0015031">
    <property type="term" value="P:protein transport"/>
    <property type="evidence" value="ECO:0007669"/>
    <property type="project" value="UniProtKB-KW"/>
</dbReference>
<evidence type="ECO:0000256" key="2">
    <source>
        <dbReference type="ARBA" id="ARBA00009063"/>
    </source>
</evidence>
<evidence type="ECO:0000256" key="9">
    <source>
        <dbReference type="SAM" id="MobiDB-lite"/>
    </source>
</evidence>
<proteinExistence type="inferred from homology"/>
<dbReference type="Proteomes" id="UP000276776">
    <property type="component" value="Unassembled WGS sequence"/>
</dbReference>
<evidence type="ECO:0000259" key="11">
    <source>
        <dbReference type="Pfam" id="PF10496"/>
    </source>
</evidence>
<evidence type="ECO:0000256" key="3">
    <source>
        <dbReference type="ARBA" id="ARBA00022448"/>
    </source>
</evidence>
<dbReference type="EMBL" id="UYYF01005312">
    <property type="protein sequence ID" value="VDN08445.1"/>
    <property type="molecule type" value="Genomic_DNA"/>
</dbReference>
<dbReference type="InterPro" id="IPR019529">
    <property type="entry name" value="Syntaxin-18_N"/>
</dbReference>
<dbReference type="OrthoDB" id="342981at2759"/>
<feature type="compositionally biased region" description="Polar residues" evidence="9">
    <location>
        <begin position="30"/>
        <end position="43"/>
    </location>
</feature>
<evidence type="ECO:0000256" key="8">
    <source>
        <dbReference type="ARBA" id="ARBA00023136"/>
    </source>
</evidence>
<organism evidence="14">
    <name type="scientific">Thelazia callipaeda</name>
    <name type="common">Oriental eyeworm</name>
    <name type="synonym">Parasitic nematode</name>
    <dbReference type="NCBI Taxonomy" id="103827"/>
    <lineage>
        <taxon>Eukaryota</taxon>
        <taxon>Metazoa</taxon>
        <taxon>Ecdysozoa</taxon>
        <taxon>Nematoda</taxon>
        <taxon>Chromadorea</taxon>
        <taxon>Rhabditida</taxon>
        <taxon>Spirurina</taxon>
        <taxon>Spiruromorpha</taxon>
        <taxon>Thelazioidea</taxon>
        <taxon>Thelaziidae</taxon>
        <taxon>Thelazia</taxon>
    </lineage>
</organism>